<dbReference type="EMBL" id="JAPDRP010000026">
    <property type="protein sequence ID" value="KAJ9635828.1"/>
    <property type="molecule type" value="Genomic_DNA"/>
</dbReference>
<proteinExistence type="predicted"/>
<accession>A0ACC2YKD3</accession>
<reference evidence="1" key="1">
    <citation type="submission" date="2022-10" db="EMBL/GenBank/DDBJ databases">
        <title>Culturing micro-colonial fungi from biological soil crusts in the Mojave desert and describing Neophaeococcomyces mojavensis, and introducing the new genera and species Taxawa tesnikishii.</title>
        <authorList>
            <person name="Kurbessoian T."/>
            <person name="Stajich J.E."/>
        </authorList>
    </citation>
    <scope>NUCLEOTIDE SEQUENCE</scope>
    <source>
        <strain evidence="1">JES_115</strain>
    </source>
</reference>
<comment type="caution">
    <text evidence="1">The sequence shown here is derived from an EMBL/GenBank/DDBJ whole genome shotgun (WGS) entry which is preliminary data.</text>
</comment>
<sequence>MDRPRRIVGTSLKMYFNPQKTLDYIRGVAELSEHARSSGIDLFVIPDFLTILESQKILQGTSVMLGAQDAFWEDSGAYTGEISPLHLHQAGVRIVEIGHAERRRIFGETDEQVAKKAAAAARNGLIPLVCVGERTHGPIASAAVGMAIEECRPQVMAVLKAIPDEAEVILAYEPVWAIGAKEPADADHVVNVTREIRRMATSRKGATRILYGGSAGPGTFSKLADGVDGLFLGRTERGEHAGLSSSKNKAMADSIGGTSAIQSNDDDSRKTGTTYLVENCEKDSFTIELEQQHE</sequence>
<organism evidence="1 2">
    <name type="scientific">Coniosporium tulheliwenetii</name>
    <dbReference type="NCBI Taxonomy" id="3383036"/>
    <lineage>
        <taxon>Eukaryota</taxon>
        <taxon>Fungi</taxon>
        <taxon>Dikarya</taxon>
        <taxon>Ascomycota</taxon>
        <taxon>Pezizomycotina</taxon>
        <taxon>Dothideomycetes</taxon>
        <taxon>Dothideomycetes incertae sedis</taxon>
        <taxon>Coniosporium</taxon>
    </lineage>
</organism>
<name>A0ACC2YKD3_9PEZI</name>
<keyword evidence="2" id="KW-1185">Reference proteome</keyword>
<evidence type="ECO:0000313" key="2">
    <source>
        <dbReference type="Proteomes" id="UP001172680"/>
    </source>
</evidence>
<dbReference type="Proteomes" id="UP001172680">
    <property type="component" value="Unassembled WGS sequence"/>
</dbReference>
<gene>
    <name evidence="1" type="ORF">H2199_008180</name>
</gene>
<protein>
    <submittedName>
        <fullName evidence="1">Uncharacterized protein</fullName>
    </submittedName>
</protein>
<evidence type="ECO:0000313" key="1">
    <source>
        <dbReference type="EMBL" id="KAJ9635828.1"/>
    </source>
</evidence>